<dbReference type="EMBL" id="SJPY01000010">
    <property type="protein sequence ID" value="TWU35195.1"/>
    <property type="molecule type" value="Genomic_DNA"/>
</dbReference>
<proteinExistence type="predicted"/>
<dbReference type="Proteomes" id="UP000315471">
    <property type="component" value="Unassembled WGS sequence"/>
</dbReference>
<protein>
    <submittedName>
        <fullName evidence="1">Uncharacterized protein</fullName>
    </submittedName>
</protein>
<evidence type="ECO:0000313" key="2">
    <source>
        <dbReference type="Proteomes" id="UP000315471"/>
    </source>
</evidence>
<organism evidence="1 2">
    <name type="scientific">Novipirellula aureliae</name>
    <dbReference type="NCBI Taxonomy" id="2527966"/>
    <lineage>
        <taxon>Bacteria</taxon>
        <taxon>Pseudomonadati</taxon>
        <taxon>Planctomycetota</taxon>
        <taxon>Planctomycetia</taxon>
        <taxon>Pirellulales</taxon>
        <taxon>Pirellulaceae</taxon>
        <taxon>Novipirellula</taxon>
    </lineage>
</organism>
<sequence length="144" mass="15768">MFRNICIAAALLVIAIAGAPFLSVAKWIGHFTLTVDLNIASEIDMSTITYVECRNGEEADWLSNDRSGYLAGFKPPTTSTPDKHSVIITCSGDSGGYGLYDTYHQPNFLVVQYRYVDSEEDEFARKTLAIPAGRGPRSTTLTLP</sequence>
<dbReference type="AlphaFoldDB" id="A0A5C6DG91"/>
<accession>A0A5C6DG91</accession>
<comment type="caution">
    <text evidence="1">The sequence shown here is derived from an EMBL/GenBank/DDBJ whole genome shotgun (WGS) entry which is preliminary data.</text>
</comment>
<gene>
    <name evidence="1" type="ORF">Q31b_52910</name>
</gene>
<keyword evidence="2" id="KW-1185">Reference proteome</keyword>
<dbReference type="OrthoDB" id="280753at2"/>
<reference evidence="1 2" key="1">
    <citation type="submission" date="2019-02" db="EMBL/GenBank/DDBJ databases">
        <title>Deep-cultivation of Planctomycetes and their phenomic and genomic characterization uncovers novel biology.</title>
        <authorList>
            <person name="Wiegand S."/>
            <person name="Jogler M."/>
            <person name="Boedeker C."/>
            <person name="Pinto D."/>
            <person name="Vollmers J."/>
            <person name="Rivas-Marin E."/>
            <person name="Kohn T."/>
            <person name="Peeters S.H."/>
            <person name="Heuer A."/>
            <person name="Rast P."/>
            <person name="Oberbeckmann S."/>
            <person name="Bunk B."/>
            <person name="Jeske O."/>
            <person name="Meyerdierks A."/>
            <person name="Storesund J.E."/>
            <person name="Kallscheuer N."/>
            <person name="Luecker S."/>
            <person name="Lage O.M."/>
            <person name="Pohl T."/>
            <person name="Merkel B.J."/>
            <person name="Hornburger P."/>
            <person name="Mueller R.-W."/>
            <person name="Bruemmer F."/>
            <person name="Labrenz M."/>
            <person name="Spormann A.M."/>
            <person name="Op Den Camp H."/>
            <person name="Overmann J."/>
            <person name="Amann R."/>
            <person name="Jetten M.S.M."/>
            <person name="Mascher T."/>
            <person name="Medema M.H."/>
            <person name="Devos D.P."/>
            <person name="Kaster A.-K."/>
            <person name="Ovreas L."/>
            <person name="Rohde M."/>
            <person name="Galperin M.Y."/>
            <person name="Jogler C."/>
        </authorList>
    </citation>
    <scope>NUCLEOTIDE SEQUENCE [LARGE SCALE GENOMIC DNA]</scope>
    <source>
        <strain evidence="1 2">Q31b</strain>
    </source>
</reference>
<evidence type="ECO:0000313" key="1">
    <source>
        <dbReference type="EMBL" id="TWU35195.1"/>
    </source>
</evidence>
<dbReference type="RefSeq" id="WP_146602391.1">
    <property type="nucleotide sequence ID" value="NZ_SJPY01000010.1"/>
</dbReference>
<name>A0A5C6DG91_9BACT</name>